<feature type="region of interest" description="Disordered" evidence="11">
    <location>
        <begin position="556"/>
        <end position="585"/>
    </location>
</feature>
<dbReference type="EMBL" id="JAUESC010000382">
    <property type="protein sequence ID" value="KAK0587770.1"/>
    <property type="molecule type" value="Genomic_DNA"/>
</dbReference>
<evidence type="ECO:0000259" key="13">
    <source>
        <dbReference type="PROSITE" id="PS51005"/>
    </source>
</evidence>
<feature type="transmembrane region" description="Helical" evidence="12">
    <location>
        <begin position="615"/>
        <end position="636"/>
    </location>
</feature>
<evidence type="ECO:0000256" key="8">
    <source>
        <dbReference type="ARBA" id="ARBA00023159"/>
    </source>
</evidence>
<gene>
    <name evidence="14" type="ORF">LWI29_028672</name>
</gene>
<dbReference type="GO" id="GO:0016020">
    <property type="term" value="C:membrane"/>
    <property type="evidence" value="ECO:0007669"/>
    <property type="project" value="UniProtKB-SubCell"/>
</dbReference>
<dbReference type="PROSITE" id="PS51005">
    <property type="entry name" value="NAC"/>
    <property type="match status" value="1"/>
</dbReference>
<dbReference type="GO" id="GO:0000976">
    <property type="term" value="F:transcription cis-regulatory region binding"/>
    <property type="evidence" value="ECO:0007669"/>
    <property type="project" value="UniProtKB-ARBA"/>
</dbReference>
<evidence type="ECO:0000256" key="10">
    <source>
        <dbReference type="ARBA" id="ARBA00023242"/>
    </source>
</evidence>
<dbReference type="InterPro" id="IPR003441">
    <property type="entry name" value="NAC-dom"/>
</dbReference>
<accession>A0AA39VP11</accession>
<evidence type="ECO:0000256" key="9">
    <source>
        <dbReference type="ARBA" id="ARBA00023163"/>
    </source>
</evidence>
<dbReference type="FunFam" id="2.170.150.80:FF:000002">
    <property type="entry name" value="Nac domain-containing protein 86"/>
    <property type="match status" value="1"/>
</dbReference>
<dbReference type="Pfam" id="PF02365">
    <property type="entry name" value="NAM"/>
    <property type="match status" value="1"/>
</dbReference>
<dbReference type="GO" id="GO:0006355">
    <property type="term" value="P:regulation of DNA-templated transcription"/>
    <property type="evidence" value="ECO:0007669"/>
    <property type="project" value="InterPro"/>
</dbReference>
<evidence type="ECO:0000256" key="7">
    <source>
        <dbReference type="ARBA" id="ARBA00023136"/>
    </source>
</evidence>
<keyword evidence="9" id="KW-0804">Transcription</keyword>
<protein>
    <recommendedName>
        <fullName evidence="13">NAC domain-containing protein</fullName>
    </recommendedName>
</protein>
<keyword evidence="8" id="KW-0010">Activator</keyword>
<keyword evidence="4 12" id="KW-1133">Transmembrane helix</keyword>
<dbReference type="SUPFAM" id="SSF101941">
    <property type="entry name" value="NAC domain"/>
    <property type="match status" value="1"/>
</dbReference>
<evidence type="ECO:0000256" key="5">
    <source>
        <dbReference type="ARBA" id="ARBA00023015"/>
    </source>
</evidence>
<evidence type="ECO:0000256" key="4">
    <source>
        <dbReference type="ARBA" id="ARBA00022989"/>
    </source>
</evidence>
<feature type="compositionally biased region" description="Polar residues" evidence="11">
    <location>
        <begin position="173"/>
        <end position="190"/>
    </location>
</feature>
<keyword evidence="15" id="KW-1185">Reference proteome</keyword>
<comment type="caution">
    <text evidence="14">The sequence shown here is derived from an EMBL/GenBank/DDBJ whole genome shotgun (WGS) entry which is preliminary data.</text>
</comment>
<feature type="region of interest" description="Disordered" evidence="11">
    <location>
        <begin position="481"/>
        <end position="516"/>
    </location>
</feature>
<keyword evidence="10" id="KW-0539">Nucleus</keyword>
<feature type="domain" description="NAC" evidence="13">
    <location>
        <begin position="9"/>
        <end position="157"/>
    </location>
</feature>
<evidence type="ECO:0000256" key="6">
    <source>
        <dbReference type="ARBA" id="ARBA00023125"/>
    </source>
</evidence>
<feature type="region of interest" description="Disordered" evidence="11">
    <location>
        <begin position="434"/>
        <end position="453"/>
    </location>
</feature>
<evidence type="ECO:0000313" key="14">
    <source>
        <dbReference type="EMBL" id="KAK0587770.1"/>
    </source>
</evidence>
<organism evidence="14 15">
    <name type="scientific">Acer saccharum</name>
    <name type="common">Sugar maple</name>
    <dbReference type="NCBI Taxonomy" id="4024"/>
    <lineage>
        <taxon>Eukaryota</taxon>
        <taxon>Viridiplantae</taxon>
        <taxon>Streptophyta</taxon>
        <taxon>Embryophyta</taxon>
        <taxon>Tracheophyta</taxon>
        <taxon>Spermatophyta</taxon>
        <taxon>Magnoliopsida</taxon>
        <taxon>eudicotyledons</taxon>
        <taxon>Gunneridae</taxon>
        <taxon>Pentapetalae</taxon>
        <taxon>rosids</taxon>
        <taxon>malvids</taxon>
        <taxon>Sapindales</taxon>
        <taxon>Sapindaceae</taxon>
        <taxon>Hippocastanoideae</taxon>
        <taxon>Acereae</taxon>
        <taxon>Acer</taxon>
    </lineage>
</organism>
<dbReference type="PANTHER" id="PTHR31744">
    <property type="entry name" value="PROTEIN CUP-SHAPED COTYLEDON 2-RELATED"/>
    <property type="match status" value="1"/>
</dbReference>
<evidence type="ECO:0000256" key="1">
    <source>
        <dbReference type="ARBA" id="ARBA00004123"/>
    </source>
</evidence>
<keyword evidence="6" id="KW-0238">DNA-binding</keyword>
<dbReference type="PANTHER" id="PTHR31744:SF216">
    <property type="entry name" value="NAC TRANSCRIPTION FACTOR"/>
    <property type="match status" value="1"/>
</dbReference>
<dbReference type="Gene3D" id="2.170.150.80">
    <property type="entry name" value="NAC domain"/>
    <property type="match status" value="1"/>
</dbReference>
<keyword evidence="5" id="KW-0805">Transcription regulation</keyword>
<evidence type="ECO:0000313" key="15">
    <source>
        <dbReference type="Proteomes" id="UP001168877"/>
    </source>
</evidence>
<keyword evidence="3 12" id="KW-0812">Transmembrane</keyword>
<dbReference type="AlphaFoldDB" id="A0AA39VP11"/>
<reference evidence="14" key="1">
    <citation type="journal article" date="2022" name="Plant J.">
        <title>Strategies of tolerance reflected in two North American maple genomes.</title>
        <authorList>
            <person name="McEvoy S.L."/>
            <person name="Sezen U.U."/>
            <person name="Trouern-Trend A."/>
            <person name="McMahon S.M."/>
            <person name="Schaberg P.G."/>
            <person name="Yang J."/>
            <person name="Wegrzyn J.L."/>
            <person name="Swenson N.G."/>
        </authorList>
    </citation>
    <scope>NUCLEOTIDE SEQUENCE</scope>
    <source>
        <strain evidence="14">NS2018</strain>
    </source>
</reference>
<feature type="compositionally biased region" description="Polar residues" evidence="11">
    <location>
        <begin position="434"/>
        <end position="450"/>
    </location>
</feature>
<name>A0AA39VP11_ACESA</name>
<reference evidence="14" key="2">
    <citation type="submission" date="2023-06" db="EMBL/GenBank/DDBJ databases">
        <authorList>
            <person name="Swenson N.G."/>
            <person name="Wegrzyn J.L."/>
            <person name="Mcevoy S.L."/>
        </authorList>
    </citation>
    <scope>NUCLEOTIDE SEQUENCE</scope>
    <source>
        <strain evidence="14">NS2018</strain>
        <tissue evidence="14">Leaf</tissue>
    </source>
</reference>
<proteinExistence type="predicted"/>
<feature type="region of interest" description="Disordered" evidence="11">
    <location>
        <begin position="166"/>
        <end position="190"/>
    </location>
</feature>
<comment type="subcellular location">
    <subcellularLocation>
        <location evidence="2">Membrane</location>
        <topology evidence="2">Single-pass membrane protein</topology>
    </subcellularLocation>
    <subcellularLocation>
        <location evidence="1">Nucleus</location>
    </subcellularLocation>
</comment>
<evidence type="ECO:0000256" key="3">
    <source>
        <dbReference type="ARBA" id="ARBA00022692"/>
    </source>
</evidence>
<evidence type="ECO:0000256" key="2">
    <source>
        <dbReference type="ARBA" id="ARBA00004167"/>
    </source>
</evidence>
<evidence type="ECO:0000256" key="11">
    <source>
        <dbReference type="SAM" id="MobiDB-lite"/>
    </source>
</evidence>
<dbReference type="GO" id="GO:0005634">
    <property type="term" value="C:nucleus"/>
    <property type="evidence" value="ECO:0007669"/>
    <property type="project" value="UniProtKB-SubCell"/>
</dbReference>
<keyword evidence="7 12" id="KW-0472">Membrane</keyword>
<dbReference type="InterPro" id="IPR036093">
    <property type="entry name" value="NAC_dom_sf"/>
</dbReference>
<feature type="compositionally biased region" description="Basic and acidic residues" evidence="11">
    <location>
        <begin position="493"/>
        <end position="502"/>
    </location>
</feature>
<sequence>MRVVSMESLPLGFRFRPTDEELINHYLRLKINGRDSEVQVIPEVDVCKWEPWDLPGLSVIKTDDPEWFFFCPRDRKYPNGLRSNRATDAGYWKATGKDRTIRIRRSGSTVIIGMKKTLVFYKGRAPKGERTYWIMHEYRPTDKDLQGSFVLCRLFRKSDEKNDVVKYDEVDRTSSPNTNRSSPDDTSSDLVQENSIRDDAITNDVVPVESCGNSHMTSDVEDHSAEGTTIEDYLLPGENPSHYELSNGQIDTKLFSPMQLNIHDELAAYMDLPYASDFGNDHHGLHFQDGTGEKDVSFTEILDDVLNNQDEYSSVESASQKDVVVGRDLQLPGEILMPQEVPQENIYVKDNNGTCRDRDTEMAQAQGDMVMGASRWFNEHGDSTEILQTPAYYDRQLRKGDIGVYGDNSVMQGASSADSAVDSFHDNLISFEMSSTPKNPVNHTGDSASGTGIKIRTRQPQNRSTMDNFVIQGTAPRRIRLQMTPPPKPVGNVEEKDVNHHEEEDEVQSALTEVDEAKEKIRISDYVDGESEQLKFDKSGNNITEESSPKLRLRVKRDGESVNPKMESSESSVADSSPKLKSRVKCDGESCNLKEEASNSSRAPPPALGSRRTSIIYSLSIFLMMIVFIIFTWNALRKHRYLLFTL</sequence>
<dbReference type="Proteomes" id="UP001168877">
    <property type="component" value="Unassembled WGS sequence"/>
</dbReference>
<evidence type="ECO:0000256" key="12">
    <source>
        <dbReference type="SAM" id="Phobius"/>
    </source>
</evidence>